<sequence>MNILPRLLYLFQTLPIPIDSRWGLSSLKNYFRAAQLKTVVNWCDTSYQAHWKTIEESMFSSPIQAVLMDSNIREGIDKVCNPWVSCTLNIWRKVVKEFKLEQDLALFKSYSYDSDFVPNKLDSRFKSWSAKGLSTFDSLIKDGNFISFDTLKQKYNLEKQDFYRYLQIRHYIKTTIGVMSNTNVELVTLFRQAYSGDVDTRLISFLYNFLINKFPHSTDYVKMLWEKEGGMCISRDEWTQMWERQWRSTSSNSWREFGWKSMIRFFITPCQKAHYDGNPPVCWRNCGHQRAHHTHIMWDCPVLRTHWKDIHGTLQGIFDCTLPLDMKTIVFGCIPLKPPT</sequence>
<reference evidence="1" key="1">
    <citation type="submission" date="2025-08" db="UniProtKB">
        <authorList>
            <consortium name="Ensembl"/>
        </authorList>
    </citation>
    <scope>IDENTIFICATION</scope>
</reference>
<name>A0A3Q4ICL2_NEOBR</name>
<organism evidence="1 2">
    <name type="scientific">Neolamprologus brichardi</name>
    <name type="common">Fairy cichlid</name>
    <name type="synonym">Lamprologus brichardi</name>
    <dbReference type="NCBI Taxonomy" id="32507"/>
    <lineage>
        <taxon>Eukaryota</taxon>
        <taxon>Metazoa</taxon>
        <taxon>Chordata</taxon>
        <taxon>Craniata</taxon>
        <taxon>Vertebrata</taxon>
        <taxon>Euteleostomi</taxon>
        <taxon>Actinopterygii</taxon>
        <taxon>Neopterygii</taxon>
        <taxon>Teleostei</taxon>
        <taxon>Neoteleostei</taxon>
        <taxon>Acanthomorphata</taxon>
        <taxon>Ovalentaria</taxon>
        <taxon>Cichlomorphae</taxon>
        <taxon>Cichliformes</taxon>
        <taxon>Cichlidae</taxon>
        <taxon>African cichlids</taxon>
        <taxon>Pseudocrenilabrinae</taxon>
        <taxon>Lamprologini</taxon>
        <taxon>Neolamprologus</taxon>
    </lineage>
</organism>
<dbReference type="OMA" id="PPVCWRN"/>
<dbReference type="STRING" id="32507.ENSNBRP00000028752"/>
<keyword evidence="2" id="KW-1185">Reference proteome</keyword>
<protein>
    <submittedName>
        <fullName evidence="1">Uncharacterized protein</fullName>
    </submittedName>
</protein>
<proteinExistence type="predicted"/>
<dbReference type="Ensembl" id="ENSNBRT00000029503.1">
    <property type="protein sequence ID" value="ENSNBRP00000028752.1"/>
    <property type="gene ID" value="ENSNBRG00000021908.1"/>
</dbReference>
<accession>A0A3Q4ICL2</accession>
<dbReference type="Proteomes" id="UP000261580">
    <property type="component" value="Unassembled WGS sequence"/>
</dbReference>
<evidence type="ECO:0000313" key="2">
    <source>
        <dbReference type="Proteomes" id="UP000261580"/>
    </source>
</evidence>
<reference evidence="1" key="2">
    <citation type="submission" date="2025-09" db="UniProtKB">
        <authorList>
            <consortium name="Ensembl"/>
        </authorList>
    </citation>
    <scope>IDENTIFICATION</scope>
</reference>
<evidence type="ECO:0000313" key="1">
    <source>
        <dbReference type="Ensembl" id="ENSNBRP00000028752.1"/>
    </source>
</evidence>
<dbReference type="GeneTree" id="ENSGT00940000174782"/>
<dbReference type="AlphaFoldDB" id="A0A3Q4ICL2"/>
<dbReference type="Bgee" id="ENSNBRG00000021908">
    <property type="expression patterns" value="Expressed in muscle tissue and 1 other cell type or tissue"/>
</dbReference>